<dbReference type="EMBL" id="JADCNM010000001">
    <property type="protein sequence ID" value="KAG0501902.1"/>
    <property type="molecule type" value="Genomic_DNA"/>
</dbReference>
<dbReference type="AlphaFoldDB" id="A0A835SDV1"/>
<protein>
    <submittedName>
        <fullName evidence="2">Uncharacterized protein</fullName>
    </submittedName>
</protein>
<feature type="region of interest" description="Disordered" evidence="1">
    <location>
        <begin position="50"/>
        <end position="78"/>
    </location>
</feature>
<reference evidence="2 3" key="1">
    <citation type="journal article" date="2020" name="Nat. Food">
        <title>A phased Vanilla planifolia genome enables genetic improvement of flavour and production.</title>
        <authorList>
            <person name="Hasing T."/>
            <person name="Tang H."/>
            <person name="Brym M."/>
            <person name="Khazi F."/>
            <person name="Huang T."/>
            <person name="Chambers A.H."/>
        </authorList>
    </citation>
    <scope>NUCLEOTIDE SEQUENCE [LARGE SCALE GENOMIC DNA]</scope>
    <source>
        <tissue evidence="2">Leaf</tissue>
    </source>
</reference>
<organism evidence="2 3">
    <name type="scientific">Vanilla planifolia</name>
    <name type="common">Vanilla</name>
    <dbReference type="NCBI Taxonomy" id="51239"/>
    <lineage>
        <taxon>Eukaryota</taxon>
        <taxon>Viridiplantae</taxon>
        <taxon>Streptophyta</taxon>
        <taxon>Embryophyta</taxon>
        <taxon>Tracheophyta</taxon>
        <taxon>Spermatophyta</taxon>
        <taxon>Magnoliopsida</taxon>
        <taxon>Liliopsida</taxon>
        <taxon>Asparagales</taxon>
        <taxon>Orchidaceae</taxon>
        <taxon>Vanilloideae</taxon>
        <taxon>Vanilleae</taxon>
        <taxon>Vanilla</taxon>
    </lineage>
</organism>
<comment type="caution">
    <text evidence="2">The sequence shown here is derived from an EMBL/GenBank/DDBJ whole genome shotgun (WGS) entry which is preliminary data.</text>
</comment>
<proteinExistence type="predicted"/>
<evidence type="ECO:0000313" key="2">
    <source>
        <dbReference type="EMBL" id="KAG0501902.1"/>
    </source>
</evidence>
<feature type="compositionally biased region" description="Pro residues" evidence="1">
    <location>
        <begin position="54"/>
        <end position="69"/>
    </location>
</feature>
<evidence type="ECO:0000313" key="3">
    <source>
        <dbReference type="Proteomes" id="UP000639772"/>
    </source>
</evidence>
<accession>A0A835SDV1</accession>
<evidence type="ECO:0000256" key="1">
    <source>
        <dbReference type="SAM" id="MobiDB-lite"/>
    </source>
</evidence>
<sequence>MREAHAVVGLERAAQSARARVQLVSAATGPSAAGSGPLSAAFAQRELPRVQRPKTPPLDPNSTVVPPPVRNTSPSSPAVQRAVGLQTPSRFSNSLAPAFPDRPSTYLTRIPASSSGWDFSLSTLVGYHIRTGSILRSSLPRPTAGAITNPSRPAAVLQFLIRALQATSPSLVLSDLVAAR</sequence>
<gene>
    <name evidence="2" type="ORF">HPP92_001974</name>
</gene>
<name>A0A835SDV1_VANPL</name>
<dbReference type="Proteomes" id="UP000639772">
    <property type="component" value="Chromosome 1"/>
</dbReference>